<dbReference type="InterPro" id="IPR005467">
    <property type="entry name" value="His_kinase_dom"/>
</dbReference>
<keyword evidence="14" id="KW-1185">Reference proteome</keyword>
<dbReference type="EMBL" id="JAOQJX010000007">
    <property type="protein sequence ID" value="MCU6747286.1"/>
    <property type="molecule type" value="Genomic_DNA"/>
</dbReference>
<dbReference type="Gene3D" id="3.30.565.10">
    <property type="entry name" value="Histidine kinase-like ATPase, C-terminal domain"/>
    <property type="match status" value="1"/>
</dbReference>
<dbReference type="RefSeq" id="WP_267304022.1">
    <property type="nucleotide sequence ID" value="NZ_JAOQJX010000007.1"/>
</dbReference>
<comment type="subcellular location">
    <subcellularLocation>
        <location evidence="2">Cell membrane</location>
        <topology evidence="2">Multi-pass membrane protein</topology>
    </subcellularLocation>
</comment>
<dbReference type="InterPro" id="IPR050351">
    <property type="entry name" value="BphY/WalK/GraS-like"/>
</dbReference>
<dbReference type="Proteomes" id="UP001652394">
    <property type="component" value="Unassembled WGS sequence"/>
</dbReference>
<keyword evidence="5" id="KW-0808">Transferase</keyword>
<dbReference type="GO" id="GO:0016301">
    <property type="term" value="F:kinase activity"/>
    <property type="evidence" value="ECO:0007669"/>
    <property type="project" value="UniProtKB-KW"/>
</dbReference>
<keyword evidence="8 11" id="KW-1133">Transmembrane helix</keyword>
<evidence type="ECO:0000256" key="7">
    <source>
        <dbReference type="ARBA" id="ARBA00022777"/>
    </source>
</evidence>
<keyword evidence="9" id="KW-0902">Two-component regulatory system</keyword>
<comment type="catalytic activity">
    <reaction evidence="1">
        <text>ATP + protein L-histidine = ADP + protein N-phospho-L-histidine.</text>
        <dbReference type="EC" id="2.7.13.3"/>
    </reaction>
</comment>
<dbReference type="InterPro" id="IPR004358">
    <property type="entry name" value="Sig_transdc_His_kin-like_C"/>
</dbReference>
<keyword evidence="6 11" id="KW-0812">Transmembrane</keyword>
<organism evidence="13 14">
    <name type="scientific">Faecalicatena acetigenes</name>
    <dbReference type="NCBI Taxonomy" id="2981790"/>
    <lineage>
        <taxon>Bacteria</taxon>
        <taxon>Bacillati</taxon>
        <taxon>Bacillota</taxon>
        <taxon>Clostridia</taxon>
        <taxon>Lachnospirales</taxon>
        <taxon>Lachnospiraceae</taxon>
        <taxon>Faecalicatena</taxon>
    </lineage>
</organism>
<evidence type="ECO:0000259" key="12">
    <source>
        <dbReference type="PROSITE" id="PS50109"/>
    </source>
</evidence>
<dbReference type="InterPro" id="IPR003594">
    <property type="entry name" value="HATPase_dom"/>
</dbReference>
<evidence type="ECO:0000256" key="9">
    <source>
        <dbReference type="ARBA" id="ARBA00023012"/>
    </source>
</evidence>
<evidence type="ECO:0000256" key="5">
    <source>
        <dbReference type="ARBA" id="ARBA00022679"/>
    </source>
</evidence>
<dbReference type="PANTHER" id="PTHR45453">
    <property type="entry name" value="PHOSPHATE REGULON SENSOR PROTEIN PHOR"/>
    <property type="match status" value="1"/>
</dbReference>
<protein>
    <recommendedName>
        <fullName evidence="3">histidine kinase</fullName>
        <ecNumber evidence="3">2.7.13.3</ecNumber>
    </recommendedName>
</protein>
<dbReference type="SUPFAM" id="SSF55874">
    <property type="entry name" value="ATPase domain of HSP90 chaperone/DNA topoisomerase II/histidine kinase"/>
    <property type="match status" value="1"/>
</dbReference>
<evidence type="ECO:0000313" key="13">
    <source>
        <dbReference type="EMBL" id="MCU6747286.1"/>
    </source>
</evidence>
<feature type="domain" description="Histidine kinase" evidence="12">
    <location>
        <begin position="131"/>
        <end position="332"/>
    </location>
</feature>
<evidence type="ECO:0000256" key="10">
    <source>
        <dbReference type="ARBA" id="ARBA00023136"/>
    </source>
</evidence>
<evidence type="ECO:0000256" key="1">
    <source>
        <dbReference type="ARBA" id="ARBA00000085"/>
    </source>
</evidence>
<evidence type="ECO:0000313" key="14">
    <source>
        <dbReference type="Proteomes" id="UP001652394"/>
    </source>
</evidence>
<dbReference type="PROSITE" id="PS50109">
    <property type="entry name" value="HIS_KIN"/>
    <property type="match status" value="1"/>
</dbReference>
<evidence type="ECO:0000256" key="3">
    <source>
        <dbReference type="ARBA" id="ARBA00012438"/>
    </source>
</evidence>
<dbReference type="Pfam" id="PF02518">
    <property type="entry name" value="HATPase_c"/>
    <property type="match status" value="1"/>
</dbReference>
<keyword evidence="7 13" id="KW-0418">Kinase</keyword>
<feature type="transmembrane region" description="Helical" evidence="11">
    <location>
        <begin position="45"/>
        <end position="65"/>
    </location>
</feature>
<accession>A0ABT2TAM8</accession>
<sequence length="336" mass="38844">MKKRKTGVKLFLEYLYEHRFTAVWALGCILCFTAVFLLYQIELRAVYYPVLLCAVFSLLFCIPGYNRYKRKREILNRLGDEKGTVTELLPFADAGLESAYQALAARMEETQRKSEEAWIQSQKDMQDYYATWVHQIKAPIAVLRVLLQRTDTEENQEMRSELFRIEQYVEMALYYTRLQEDASDLVLKEIDLDRIVRNAIHKYAGQFIRKKLRLVYGGTDKTVLTDEKWLSFILEQFLSNAVKYTKAGEVRIKVNDRKQLTVEDTGIGIESEDIPRIFEKGYTGYNGRMDKKSTGIGLYLVKQAAGKLGHSLHVESIPGKGSHFTIDLASYPLQVE</sequence>
<dbReference type="SMART" id="SM00387">
    <property type="entry name" value="HATPase_c"/>
    <property type="match status" value="1"/>
</dbReference>
<keyword evidence="4" id="KW-1003">Cell membrane</keyword>
<dbReference type="EC" id="2.7.13.3" evidence="3"/>
<keyword evidence="10 11" id="KW-0472">Membrane</keyword>
<dbReference type="PRINTS" id="PR00344">
    <property type="entry name" value="BCTRLSENSOR"/>
</dbReference>
<evidence type="ECO:0000256" key="11">
    <source>
        <dbReference type="SAM" id="Phobius"/>
    </source>
</evidence>
<evidence type="ECO:0000256" key="6">
    <source>
        <dbReference type="ARBA" id="ARBA00022692"/>
    </source>
</evidence>
<dbReference type="InterPro" id="IPR036890">
    <property type="entry name" value="HATPase_C_sf"/>
</dbReference>
<reference evidence="13 14" key="1">
    <citation type="journal article" date="2021" name="ISME Commun">
        <title>Automated analysis of genomic sequences facilitates high-throughput and comprehensive description of bacteria.</title>
        <authorList>
            <person name="Hitch T.C.A."/>
        </authorList>
    </citation>
    <scope>NUCLEOTIDE SEQUENCE [LARGE SCALE GENOMIC DNA]</scope>
    <source>
        <strain evidence="13 14">H2_18</strain>
    </source>
</reference>
<gene>
    <name evidence="13" type="ORF">OCV51_06405</name>
</gene>
<feature type="transmembrane region" description="Helical" evidence="11">
    <location>
        <begin position="20"/>
        <end position="39"/>
    </location>
</feature>
<comment type="caution">
    <text evidence="13">The sequence shown here is derived from an EMBL/GenBank/DDBJ whole genome shotgun (WGS) entry which is preliminary data.</text>
</comment>
<proteinExistence type="predicted"/>
<evidence type="ECO:0000256" key="2">
    <source>
        <dbReference type="ARBA" id="ARBA00004651"/>
    </source>
</evidence>
<name>A0ABT2TAM8_9FIRM</name>
<evidence type="ECO:0000256" key="4">
    <source>
        <dbReference type="ARBA" id="ARBA00022475"/>
    </source>
</evidence>
<dbReference type="PANTHER" id="PTHR45453:SF2">
    <property type="entry name" value="HISTIDINE KINASE"/>
    <property type="match status" value="1"/>
</dbReference>
<evidence type="ECO:0000256" key="8">
    <source>
        <dbReference type="ARBA" id="ARBA00022989"/>
    </source>
</evidence>